<keyword evidence="2" id="KW-1277">Toxin-antitoxin system</keyword>
<gene>
    <name evidence="9" type="ORF">OO17_22510</name>
</gene>
<dbReference type="Pfam" id="PF01850">
    <property type="entry name" value="PIN"/>
    <property type="match status" value="1"/>
</dbReference>
<dbReference type="PANTHER" id="PTHR33653:SF1">
    <property type="entry name" value="RIBONUCLEASE VAPC2"/>
    <property type="match status" value="1"/>
</dbReference>
<dbReference type="InterPro" id="IPR002716">
    <property type="entry name" value="PIN_dom"/>
</dbReference>
<keyword evidence="5" id="KW-0378">Hydrolase</keyword>
<organism evidence="9 10">
    <name type="scientific">Rhodopseudomonas palustris</name>
    <dbReference type="NCBI Taxonomy" id="1076"/>
    <lineage>
        <taxon>Bacteria</taxon>
        <taxon>Pseudomonadati</taxon>
        <taxon>Pseudomonadota</taxon>
        <taxon>Alphaproteobacteria</taxon>
        <taxon>Hyphomicrobiales</taxon>
        <taxon>Nitrobacteraceae</taxon>
        <taxon>Rhodopseudomonas</taxon>
    </lineage>
</organism>
<evidence type="ECO:0000313" key="9">
    <source>
        <dbReference type="EMBL" id="KIZ38814.1"/>
    </source>
</evidence>
<dbReference type="EMBL" id="JXXE01000491">
    <property type="protein sequence ID" value="KIZ38814.1"/>
    <property type="molecule type" value="Genomic_DNA"/>
</dbReference>
<comment type="similarity">
    <text evidence="7">Belongs to the PINc/VapC protein family.</text>
</comment>
<dbReference type="OrthoDB" id="9800524at2"/>
<dbReference type="RefSeq" id="WP_044415843.1">
    <property type="nucleotide sequence ID" value="NZ_JXXE01000491.1"/>
</dbReference>
<dbReference type="InterPro" id="IPR029060">
    <property type="entry name" value="PIN-like_dom_sf"/>
</dbReference>
<dbReference type="GO" id="GO:0016787">
    <property type="term" value="F:hydrolase activity"/>
    <property type="evidence" value="ECO:0007669"/>
    <property type="project" value="UniProtKB-KW"/>
</dbReference>
<dbReference type="Gene3D" id="3.40.50.1010">
    <property type="entry name" value="5'-nuclease"/>
    <property type="match status" value="1"/>
</dbReference>
<dbReference type="GO" id="GO:0004518">
    <property type="term" value="F:nuclease activity"/>
    <property type="evidence" value="ECO:0007669"/>
    <property type="project" value="UniProtKB-KW"/>
</dbReference>
<dbReference type="InterPro" id="IPR050556">
    <property type="entry name" value="Type_II_TA_system_RNase"/>
</dbReference>
<dbReference type="PATRIC" id="fig|1076.23.peg.5369"/>
<evidence type="ECO:0000259" key="8">
    <source>
        <dbReference type="Pfam" id="PF01850"/>
    </source>
</evidence>
<comment type="cofactor">
    <cofactor evidence="1">
        <name>Mg(2+)</name>
        <dbReference type="ChEBI" id="CHEBI:18420"/>
    </cofactor>
</comment>
<dbReference type="AlphaFoldDB" id="A0A0D7EDB6"/>
<evidence type="ECO:0000256" key="3">
    <source>
        <dbReference type="ARBA" id="ARBA00022722"/>
    </source>
</evidence>
<feature type="domain" description="PIN" evidence="8">
    <location>
        <begin position="3"/>
        <end position="121"/>
    </location>
</feature>
<proteinExistence type="inferred from homology"/>
<comment type="caution">
    <text evidence="9">The sequence shown here is derived from an EMBL/GenBank/DDBJ whole genome shotgun (WGS) entry which is preliminary data.</text>
</comment>
<evidence type="ECO:0000256" key="4">
    <source>
        <dbReference type="ARBA" id="ARBA00022723"/>
    </source>
</evidence>
<dbReference type="Proteomes" id="UP000032515">
    <property type="component" value="Unassembled WGS sequence"/>
</dbReference>
<evidence type="ECO:0000256" key="7">
    <source>
        <dbReference type="ARBA" id="ARBA00038093"/>
    </source>
</evidence>
<dbReference type="GO" id="GO:0003677">
    <property type="term" value="F:DNA binding"/>
    <property type="evidence" value="ECO:0007669"/>
    <property type="project" value="UniProtKB-KW"/>
</dbReference>
<keyword evidence="3" id="KW-0540">Nuclease</keyword>
<dbReference type="GO" id="GO:0046872">
    <property type="term" value="F:metal ion binding"/>
    <property type="evidence" value="ECO:0007669"/>
    <property type="project" value="UniProtKB-KW"/>
</dbReference>
<evidence type="ECO:0000256" key="2">
    <source>
        <dbReference type="ARBA" id="ARBA00022649"/>
    </source>
</evidence>
<name>A0A0D7EDB6_RHOPL</name>
<evidence type="ECO:0000256" key="1">
    <source>
        <dbReference type="ARBA" id="ARBA00001946"/>
    </source>
</evidence>
<keyword evidence="9" id="KW-0238">DNA-binding</keyword>
<keyword evidence="6" id="KW-0460">Magnesium</keyword>
<evidence type="ECO:0000256" key="6">
    <source>
        <dbReference type="ARBA" id="ARBA00022842"/>
    </source>
</evidence>
<dbReference type="PANTHER" id="PTHR33653">
    <property type="entry name" value="RIBONUCLEASE VAPC2"/>
    <property type="match status" value="1"/>
</dbReference>
<protein>
    <submittedName>
        <fullName evidence="9">DNA-binding protein</fullName>
    </submittedName>
</protein>
<evidence type="ECO:0000313" key="10">
    <source>
        <dbReference type="Proteomes" id="UP000032515"/>
    </source>
</evidence>
<reference evidence="9 10" key="1">
    <citation type="submission" date="2014-11" db="EMBL/GenBank/DDBJ databases">
        <title>Genomics and ecophysiology of heterotrophic nitrogen fixing bacteria isolated from estuarine surface water.</title>
        <authorList>
            <person name="Bentzon-Tilia M."/>
            <person name="Severin I."/>
            <person name="Hansen L.H."/>
            <person name="Riemann L."/>
        </authorList>
    </citation>
    <scope>NUCLEOTIDE SEQUENCE [LARGE SCALE GENOMIC DNA]</scope>
    <source>
        <strain evidence="9 10">BAL398</strain>
    </source>
</reference>
<keyword evidence="4" id="KW-0479">Metal-binding</keyword>
<dbReference type="SUPFAM" id="SSF88723">
    <property type="entry name" value="PIN domain-like"/>
    <property type="match status" value="1"/>
</dbReference>
<evidence type="ECO:0000256" key="5">
    <source>
        <dbReference type="ARBA" id="ARBA00022801"/>
    </source>
</evidence>
<sequence>MTLVDTNILIDILSADRNWQLWSAAALRQQSLHGLLLINEIVYAELSARYTSQQKLDAAIDLLDLHFEWLPKSALYIAGQTFNDYRRSGGIRTSILADFFIGAHAAAGKVPILTRDTGRYRRYFPDVELIAPG</sequence>
<accession>A0A0D7EDB6</accession>